<evidence type="ECO:0000313" key="2">
    <source>
        <dbReference type="Proteomes" id="UP000008988"/>
    </source>
</evidence>
<sequence length="44" mass="5487">MFICYLYRRQRKRKKTANRFLREITKKKKMRKLKGKKNGVIKPC</sequence>
<accession>B5VGR9</accession>
<gene>
    <name evidence="1" type="ORF">AWRI1631_46060</name>
</gene>
<protein>
    <submittedName>
        <fullName evidence="1">Uncharacterized protein</fullName>
    </submittedName>
</protein>
<evidence type="ECO:0000313" key="1">
    <source>
        <dbReference type="EMBL" id="EDZ72874.1"/>
    </source>
</evidence>
<dbReference type="EMBL" id="ABSV01000550">
    <property type="protein sequence ID" value="EDZ72874.1"/>
    <property type="molecule type" value="Genomic_DNA"/>
</dbReference>
<name>B5VGR9_YEAS6</name>
<proteinExistence type="predicted"/>
<organism evidence="1 2">
    <name type="scientific">Saccharomyces cerevisiae (strain AWRI1631)</name>
    <name type="common">Baker's yeast</name>
    <dbReference type="NCBI Taxonomy" id="545124"/>
    <lineage>
        <taxon>Eukaryota</taxon>
        <taxon>Fungi</taxon>
        <taxon>Dikarya</taxon>
        <taxon>Ascomycota</taxon>
        <taxon>Saccharomycotina</taxon>
        <taxon>Saccharomycetes</taxon>
        <taxon>Saccharomycetales</taxon>
        <taxon>Saccharomycetaceae</taxon>
        <taxon>Saccharomyces</taxon>
    </lineage>
</organism>
<comment type="caution">
    <text evidence="1">The sequence shown here is derived from an EMBL/GenBank/DDBJ whole genome shotgun (WGS) entry which is preliminary data.</text>
</comment>
<dbReference type="Proteomes" id="UP000008988">
    <property type="component" value="Unassembled WGS sequence"/>
</dbReference>
<dbReference type="AlphaFoldDB" id="B5VGR9"/>
<reference evidence="1 2" key="1">
    <citation type="journal article" date="2008" name="FEMS Yeast Res.">
        <title>Comparative genome analysis of a Saccharomyces cerevisiae wine strain.</title>
        <authorList>
            <person name="Borneman A.R."/>
            <person name="Forgan A.H."/>
            <person name="Pretorius I.S."/>
            <person name="Chambers P.J."/>
        </authorList>
    </citation>
    <scope>NUCLEOTIDE SEQUENCE [LARGE SCALE GENOMIC DNA]</scope>
    <source>
        <strain evidence="1 2">AWRI1631</strain>
    </source>
</reference>